<sequence>NQQPLVNHPPKVFVGNAHVNKQQFEQKSQFHQSISESRHESSNEHKHWAHNVNEGRFVIRPPPMIEHVQTNQQPLVKHPPKVFQGNAHINKQQFEQKSQSHQSTSESRIESSKEHKSWGHNFNEGRYEIKPHLNIEPSRIYGQPIISHPSKLFDGNSHMNKQQFEQKSQSHQSTSESRHESSTEHKRWGHNVNEERFVIRPPPIVEHVKTNQQPLVKHPPQVFEGNAHVNKQQFEQKSQSHQSTSESRVESSKEHKSWGHNVNEERFVIRPPPIVEHVPTNQQPLVKHPPQVFEGNAHVNKQQFEQKSQSHQSTSESRHES</sequence>
<feature type="compositionally biased region" description="Basic and acidic residues" evidence="1">
    <location>
        <begin position="36"/>
        <end position="46"/>
    </location>
</feature>
<feature type="non-terminal residue" evidence="2">
    <location>
        <position position="321"/>
    </location>
</feature>
<accession>A0A1B6LTE8</accession>
<dbReference type="EMBL" id="GEBQ01013025">
    <property type="protein sequence ID" value="JAT26952.1"/>
    <property type="molecule type" value="Transcribed_RNA"/>
</dbReference>
<feature type="compositionally biased region" description="Polar residues" evidence="1">
    <location>
        <begin position="93"/>
        <end position="106"/>
    </location>
</feature>
<feature type="region of interest" description="Disordered" evidence="1">
    <location>
        <begin position="233"/>
        <end position="321"/>
    </location>
</feature>
<feature type="region of interest" description="Disordered" evidence="1">
    <location>
        <begin position="93"/>
        <end position="122"/>
    </location>
</feature>
<proteinExistence type="predicted"/>
<feature type="non-terminal residue" evidence="2">
    <location>
        <position position="1"/>
    </location>
</feature>
<feature type="compositionally biased region" description="Basic and acidic residues" evidence="1">
    <location>
        <begin position="247"/>
        <end position="268"/>
    </location>
</feature>
<name>A0A1B6LTE8_9HEMI</name>
<evidence type="ECO:0000256" key="1">
    <source>
        <dbReference type="SAM" id="MobiDB-lite"/>
    </source>
</evidence>
<feature type="compositionally biased region" description="Polar residues" evidence="1">
    <location>
        <begin position="233"/>
        <end position="246"/>
    </location>
</feature>
<feature type="region of interest" description="Disordered" evidence="1">
    <location>
        <begin position="146"/>
        <end position="201"/>
    </location>
</feature>
<organism evidence="2">
    <name type="scientific">Graphocephala atropunctata</name>
    <dbReference type="NCBI Taxonomy" id="36148"/>
    <lineage>
        <taxon>Eukaryota</taxon>
        <taxon>Metazoa</taxon>
        <taxon>Ecdysozoa</taxon>
        <taxon>Arthropoda</taxon>
        <taxon>Hexapoda</taxon>
        <taxon>Insecta</taxon>
        <taxon>Pterygota</taxon>
        <taxon>Neoptera</taxon>
        <taxon>Paraneoptera</taxon>
        <taxon>Hemiptera</taxon>
        <taxon>Auchenorrhyncha</taxon>
        <taxon>Membracoidea</taxon>
        <taxon>Cicadellidae</taxon>
        <taxon>Cicadellinae</taxon>
        <taxon>Cicadellini</taxon>
        <taxon>Graphocephala</taxon>
    </lineage>
</organism>
<reference evidence="2" key="1">
    <citation type="submission" date="2015-11" db="EMBL/GenBank/DDBJ databases">
        <title>De novo transcriptome assembly of four potential Pierce s Disease insect vectors from Arizona vineyards.</title>
        <authorList>
            <person name="Tassone E.E."/>
        </authorList>
    </citation>
    <scope>NUCLEOTIDE SEQUENCE</scope>
</reference>
<feature type="compositionally biased region" description="Basic and acidic residues" evidence="1">
    <location>
        <begin position="107"/>
        <end position="122"/>
    </location>
</feature>
<evidence type="ECO:0000313" key="2">
    <source>
        <dbReference type="EMBL" id="JAT26952.1"/>
    </source>
</evidence>
<dbReference type="AlphaFoldDB" id="A0A1B6LTE8"/>
<protein>
    <submittedName>
        <fullName evidence="2">Uncharacterized protein</fullName>
    </submittedName>
</protein>
<feature type="compositionally biased region" description="Polar residues" evidence="1">
    <location>
        <begin position="25"/>
        <end position="35"/>
    </location>
</feature>
<feature type="compositionally biased region" description="Low complexity" evidence="1">
    <location>
        <begin position="165"/>
        <end position="175"/>
    </location>
</feature>
<feature type="region of interest" description="Disordered" evidence="1">
    <location>
        <begin position="25"/>
        <end position="46"/>
    </location>
</feature>
<gene>
    <name evidence="2" type="ORF">g.32402</name>
</gene>
<feature type="compositionally biased region" description="Polar residues" evidence="1">
    <location>
        <begin position="299"/>
        <end position="315"/>
    </location>
</feature>
<feature type="compositionally biased region" description="Basic and acidic residues" evidence="1">
    <location>
        <begin position="176"/>
        <end position="198"/>
    </location>
</feature>